<dbReference type="Proteomes" id="UP000229641">
    <property type="component" value="Unassembled WGS sequence"/>
</dbReference>
<dbReference type="GO" id="GO:0016787">
    <property type="term" value="F:hydrolase activity"/>
    <property type="evidence" value="ECO:0007669"/>
    <property type="project" value="UniProtKB-KW"/>
</dbReference>
<evidence type="ECO:0000313" key="3">
    <source>
        <dbReference type="Proteomes" id="UP000229641"/>
    </source>
</evidence>
<dbReference type="InterPro" id="IPR003607">
    <property type="entry name" value="HD/PDEase_dom"/>
</dbReference>
<keyword evidence="2" id="KW-0378">Hydrolase</keyword>
<gene>
    <name evidence="2" type="ORF">COV72_04840</name>
</gene>
<dbReference type="SUPFAM" id="SSF109604">
    <property type="entry name" value="HD-domain/PDEase-like"/>
    <property type="match status" value="1"/>
</dbReference>
<proteinExistence type="predicted"/>
<accession>A0A2H0LXH1</accession>
<organism evidence="2 3">
    <name type="scientific">Candidatus Ghiorseimicrobium undicola</name>
    <dbReference type="NCBI Taxonomy" id="1974746"/>
    <lineage>
        <taxon>Bacteria</taxon>
        <taxon>Pseudomonadati</taxon>
        <taxon>Candidatus Omnitrophota</taxon>
        <taxon>Candidatus Ghiorseimicrobium</taxon>
    </lineage>
</organism>
<feature type="domain" description="HD" evidence="1">
    <location>
        <begin position="101"/>
        <end position="204"/>
    </location>
</feature>
<sequence length="244" mass="27730">MSIDFCPGSAKFREPQADEVRCPNCGYLVEIWSDEVQVVCPKCKNKILRTQDGASCLDWCKEAARCVGKETYENYLHNKAITLKDKLLKELEEFFGQDKKRIDHAKKVLGFAEELLKKEPADWHIVIPAAILHDVGIKIAEEKYGSSAGNLQEKEGPAAARKILLKMTLKKEDIEEICAIIAHHHTPGKIDTDNFKVLYDSDWLVNLKDEANVSDKQKLENMIKRIFLTAAGKELAEKIYLKEE</sequence>
<dbReference type="Gene3D" id="1.10.3210.10">
    <property type="entry name" value="Hypothetical protein af1432"/>
    <property type="match status" value="1"/>
</dbReference>
<dbReference type="Pfam" id="PF01966">
    <property type="entry name" value="HD"/>
    <property type="match status" value="1"/>
</dbReference>
<dbReference type="InterPro" id="IPR006674">
    <property type="entry name" value="HD_domain"/>
</dbReference>
<evidence type="ECO:0000313" key="2">
    <source>
        <dbReference type="EMBL" id="PIQ89123.1"/>
    </source>
</evidence>
<evidence type="ECO:0000259" key="1">
    <source>
        <dbReference type="Pfam" id="PF01966"/>
    </source>
</evidence>
<reference evidence="2 3" key="1">
    <citation type="submission" date="2017-09" db="EMBL/GenBank/DDBJ databases">
        <title>Depth-based differentiation of microbial function through sediment-hosted aquifers and enrichment of novel symbionts in the deep terrestrial subsurface.</title>
        <authorList>
            <person name="Probst A.J."/>
            <person name="Ladd B."/>
            <person name="Jarett J.K."/>
            <person name="Geller-Mcgrath D.E."/>
            <person name="Sieber C.M."/>
            <person name="Emerson J.B."/>
            <person name="Anantharaman K."/>
            <person name="Thomas B.C."/>
            <person name="Malmstrom R."/>
            <person name="Stieglmeier M."/>
            <person name="Klingl A."/>
            <person name="Woyke T."/>
            <person name="Ryan C.M."/>
            <person name="Banfield J.F."/>
        </authorList>
    </citation>
    <scope>NUCLEOTIDE SEQUENCE [LARGE SCALE GENOMIC DNA]</scope>
    <source>
        <strain evidence="2">CG11_big_fil_rev_8_21_14_0_20_42_13</strain>
    </source>
</reference>
<dbReference type="CDD" id="cd00077">
    <property type="entry name" value="HDc"/>
    <property type="match status" value="1"/>
</dbReference>
<name>A0A2H0LXH1_9BACT</name>
<dbReference type="EMBL" id="PCWA01000073">
    <property type="protein sequence ID" value="PIQ89123.1"/>
    <property type="molecule type" value="Genomic_DNA"/>
</dbReference>
<dbReference type="AlphaFoldDB" id="A0A2H0LXH1"/>
<comment type="caution">
    <text evidence="2">The sequence shown here is derived from an EMBL/GenBank/DDBJ whole genome shotgun (WGS) entry which is preliminary data.</text>
</comment>
<protein>
    <submittedName>
        <fullName evidence="2">Phosphohydrolase</fullName>
    </submittedName>
</protein>